<evidence type="ECO:0000256" key="14">
    <source>
        <dbReference type="ARBA" id="ARBA00023209"/>
    </source>
</evidence>
<dbReference type="PROSITE" id="PS51318">
    <property type="entry name" value="TAT"/>
    <property type="match status" value="1"/>
</dbReference>
<evidence type="ECO:0000256" key="6">
    <source>
        <dbReference type="ARBA" id="ARBA00012375"/>
    </source>
</evidence>
<dbReference type="SUPFAM" id="SSF54197">
    <property type="entry name" value="HIT-like"/>
    <property type="match status" value="1"/>
</dbReference>
<keyword evidence="9" id="KW-0812">Transmembrane</keyword>
<keyword evidence="7" id="KW-1003">Cell membrane</keyword>
<dbReference type="InterPro" id="IPR019546">
    <property type="entry name" value="TAT_signal_bac_arc"/>
</dbReference>
<dbReference type="NCBIfam" id="TIGR01409">
    <property type="entry name" value="TAT_signal_seq"/>
    <property type="match status" value="1"/>
</dbReference>
<evidence type="ECO:0000256" key="9">
    <source>
        <dbReference type="ARBA" id="ARBA00022692"/>
    </source>
</evidence>
<accession>A0A8J3R961</accession>
<comment type="catalytic activity">
    <reaction evidence="1">
        <text>a CDP-1,2-diacyl-sn-glycerol + H2O = a 1,2-diacyl-sn-glycero-3-phosphate + CMP + 2 H(+)</text>
        <dbReference type="Rhea" id="RHEA:15221"/>
        <dbReference type="ChEBI" id="CHEBI:15377"/>
        <dbReference type="ChEBI" id="CHEBI:15378"/>
        <dbReference type="ChEBI" id="CHEBI:58332"/>
        <dbReference type="ChEBI" id="CHEBI:58608"/>
        <dbReference type="ChEBI" id="CHEBI:60377"/>
        <dbReference type="EC" id="3.6.1.26"/>
    </reaction>
</comment>
<dbReference type="EMBL" id="BOOG01000020">
    <property type="protein sequence ID" value="GIH70200.1"/>
    <property type="molecule type" value="Genomic_DNA"/>
</dbReference>
<keyword evidence="13" id="KW-0472">Membrane</keyword>
<keyword evidence="12" id="KW-0443">Lipid metabolism</keyword>
<dbReference type="GO" id="GO:0005886">
    <property type="term" value="C:plasma membrane"/>
    <property type="evidence" value="ECO:0007669"/>
    <property type="project" value="UniProtKB-SubCell"/>
</dbReference>
<dbReference type="Pfam" id="PF02611">
    <property type="entry name" value="CDH"/>
    <property type="match status" value="1"/>
</dbReference>
<sequence length="286" mass="31169">MFENDEMSRLTRRRFVRFSGLAGVGAVLAGARSAAAHPLPPVCGPDPAQCGSPTSTDALWVASQRCHMNNTCLQNANDYVVMPGNKNASGFTNYILVPTLRINGIECPWICESVAPNYWSAAEFFAGRKPTVVPTPVGLGINSVHARMFNQLHIHMATARPVSLRDLAANESDAARTVAGWVDSRVSIRGFSETLGIIPHTYRVLIWPGINHDNLFEMLRTMLRISLGPGATTADAQALMRLQTLIVIPRPAGDYYIVNSENGLRDPKNPRLTGSNTCDPLLLLHP</sequence>
<evidence type="ECO:0000256" key="12">
    <source>
        <dbReference type="ARBA" id="ARBA00023098"/>
    </source>
</evidence>
<dbReference type="UniPathway" id="UPA00609">
    <property type="reaction ID" value="UER00664"/>
</dbReference>
<evidence type="ECO:0000256" key="16">
    <source>
        <dbReference type="ARBA" id="ARBA00032888"/>
    </source>
</evidence>
<evidence type="ECO:0000256" key="10">
    <source>
        <dbReference type="ARBA" id="ARBA00022801"/>
    </source>
</evidence>
<dbReference type="Proteomes" id="UP000610966">
    <property type="component" value="Unassembled WGS sequence"/>
</dbReference>
<evidence type="ECO:0000256" key="2">
    <source>
        <dbReference type="ARBA" id="ARBA00004162"/>
    </source>
</evidence>
<dbReference type="EC" id="3.6.1.26" evidence="6"/>
<keyword evidence="10" id="KW-0378">Hydrolase</keyword>
<evidence type="ECO:0000313" key="18">
    <source>
        <dbReference type="EMBL" id="GIH70200.1"/>
    </source>
</evidence>
<evidence type="ECO:0000256" key="1">
    <source>
        <dbReference type="ARBA" id="ARBA00001007"/>
    </source>
</evidence>
<comment type="subcellular location">
    <subcellularLocation>
        <location evidence="2">Cell membrane</location>
        <topology evidence="2">Single-pass membrane protein</topology>
    </subcellularLocation>
</comment>
<organism evidence="18 19">
    <name type="scientific">Sphaerimonospora thailandensis</name>
    <dbReference type="NCBI Taxonomy" id="795644"/>
    <lineage>
        <taxon>Bacteria</taxon>
        <taxon>Bacillati</taxon>
        <taxon>Actinomycetota</taxon>
        <taxon>Actinomycetes</taxon>
        <taxon>Streptosporangiales</taxon>
        <taxon>Streptosporangiaceae</taxon>
        <taxon>Sphaerimonospora</taxon>
    </lineage>
</organism>
<protein>
    <recommendedName>
        <fullName evidence="6">CDP-diacylglycerol diphosphatase</fullName>
        <ecNumber evidence="6">3.6.1.26</ecNumber>
    </recommendedName>
    <alternativeName>
        <fullName evidence="16">CDP-diacylglycerol phosphatidylhydrolase</fullName>
    </alternativeName>
    <alternativeName>
        <fullName evidence="17">CDP-diglyceride hydrolase</fullName>
    </alternativeName>
</protein>
<dbReference type="AlphaFoldDB" id="A0A8J3R961"/>
<comment type="similarity">
    <text evidence="5">Belongs to the Cdh family.</text>
</comment>
<evidence type="ECO:0000256" key="7">
    <source>
        <dbReference type="ARBA" id="ARBA00022475"/>
    </source>
</evidence>
<dbReference type="GO" id="GO:0008654">
    <property type="term" value="P:phospholipid biosynthetic process"/>
    <property type="evidence" value="ECO:0007669"/>
    <property type="project" value="UniProtKB-KW"/>
</dbReference>
<dbReference type="GO" id="GO:0046342">
    <property type="term" value="P:CDP-diacylglycerol catabolic process"/>
    <property type="evidence" value="ECO:0007669"/>
    <property type="project" value="UniProtKB-UniPathway"/>
</dbReference>
<dbReference type="Gene3D" id="3.30.428.30">
    <property type="entry name" value="HIT family - CDH-like"/>
    <property type="match status" value="1"/>
</dbReference>
<evidence type="ECO:0000256" key="11">
    <source>
        <dbReference type="ARBA" id="ARBA00022989"/>
    </source>
</evidence>
<dbReference type="RefSeq" id="WP_308440792.1">
    <property type="nucleotide sequence ID" value="NZ_BOOG01000020.1"/>
</dbReference>
<evidence type="ECO:0000256" key="17">
    <source>
        <dbReference type="ARBA" id="ARBA00032892"/>
    </source>
</evidence>
<gene>
    <name evidence="18" type="ORF">Mth01_24530</name>
</gene>
<evidence type="ECO:0000313" key="19">
    <source>
        <dbReference type="Proteomes" id="UP000610966"/>
    </source>
</evidence>
<keyword evidence="14" id="KW-0594">Phospholipid biosynthesis</keyword>
<reference evidence="18" key="1">
    <citation type="submission" date="2021-01" db="EMBL/GenBank/DDBJ databases">
        <title>Whole genome shotgun sequence of Sphaerimonospora thailandensis NBRC 107569.</title>
        <authorList>
            <person name="Komaki H."/>
            <person name="Tamura T."/>
        </authorList>
    </citation>
    <scope>NUCLEOTIDE SEQUENCE</scope>
    <source>
        <strain evidence="18">NBRC 107569</strain>
    </source>
</reference>
<comment type="caution">
    <text evidence="18">The sequence shown here is derived from an EMBL/GenBank/DDBJ whole genome shotgun (WGS) entry which is preliminary data.</text>
</comment>
<proteinExistence type="inferred from homology"/>
<dbReference type="GO" id="GO:0008715">
    <property type="term" value="F:CDP-diacylglycerol diphosphatase activity"/>
    <property type="evidence" value="ECO:0007669"/>
    <property type="project" value="UniProtKB-EC"/>
</dbReference>
<evidence type="ECO:0000256" key="5">
    <source>
        <dbReference type="ARBA" id="ARBA00006435"/>
    </source>
</evidence>
<name>A0A8J3R961_9ACTN</name>
<keyword evidence="19" id="KW-1185">Reference proteome</keyword>
<evidence type="ECO:0000256" key="3">
    <source>
        <dbReference type="ARBA" id="ARBA00004927"/>
    </source>
</evidence>
<comment type="pathway">
    <text evidence="3">Phospholipid metabolism; CDP-diacylglycerol degradation; phosphatidate from CDP-diacylglycerol: step 1/1.</text>
</comment>
<dbReference type="InterPro" id="IPR003763">
    <property type="entry name" value="CDP-diacylglyc_Pase"/>
</dbReference>
<comment type="pathway">
    <text evidence="4">Lipid metabolism.</text>
</comment>
<evidence type="ECO:0000256" key="13">
    <source>
        <dbReference type="ARBA" id="ARBA00023136"/>
    </source>
</evidence>
<evidence type="ECO:0000256" key="8">
    <source>
        <dbReference type="ARBA" id="ARBA00022516"/>
    </source>
</evidence>
<keyword evidence="15" id="KW-1208">Phospholipid metabolism</keyword>
<keyword evidence="11" id="KW-1133">Transmembrane helix</keyword>
<dbReference type="InterPro" id="IPR006311">
    <property type="entry name" value="TAT_signal"/>
</dbReference>
<dbReference type="InterPro" id="IPR036265">
    <property type="entry name" value="HIT-like_sf"/>
</dbReference>
<keyword evidence="8" id="KW-0444">Lipid biosynthesis</keyword>
<evidence type="ECO:0000256" key="15">
    <source>
        <dbReference type="ARBA" id="ARBA00023264"/>
    </source>
</evidence>
<evidence type="ECO:0000256" key="4">
    <source>
        <dbReference type="ARBA" id="ARBA00005189"/>
    </source>
</evidence>